<dbReference type="PANTHER" id="PTHR11945:SF664">
    <property type="entry name" value="MADS-BOX DOMAIN-CONTAINING PROTEIN"/>
    <property type="match status" value="1"/>
</dbReference>
<organism evidence="8">
    <name type="scientific">Brassica campestris</name>
    <name type="common">Field mustard</name>
    <dbReference type="NCBI Taxonomy" id="3711"/>
    <lineage>
        <taxon>Eukaryota</taxon>
        <taxon>Viridiplantae</taxon>
        <taxon>Streptophyta</taxon>
        <taxon>Embryophyta</taxon>
        <taxon>Tracheophyta</taxon>
        <taxon>Spermatophyta</taxon>
        <taxon>Magnoliopsida</taxon>
        <taxon>eudicotyledons</taxon>
        <taxon>Gunneridae</taxon>
        <taxon>Pentapetalae</taxon>
        <taxon>rosids</taxon>
        <taxon>malvids</taxon>
        <taxon>Brassicales</taxon>
        <taxon>Brassicaceae</taxon>
        <taxon>Brassiceae</taxon>
        <taxon>Brassica</taxon>
    </lineage>
</organism>
<dbReference type="InterPro" id="IPR033896">
    <property type="entry name" value="MEF2-like_N"/>
</dbReference>
<dbReference type="Gene3D" id="3.40.1810.10">
    <property type="entry name" value="Transcription factor, MADS-box"/>
    <property type="match status" value="1"/>
</dbReference>
<keyword evidence="5" id="KW-0539">Nucleus</keyword>
<sequence>MRKTKGRLKTKMVKIEKEKNLQVTFCKRKNGLFKKANELCTLCNARVAIILFSPSGKVFSFGHTKVETIIDRFGKTDHPDSNIQSNMQLGEIHQNSTIRGLNNRLTEVMKNLESEQKTNEELKKLRKKSKLPEIWLKESIGGLDLGQAKEFKGKLENLKKQKQVIYEAFKIFLATPFPHPGFYGGSSCNTPFGVDGGINIDPNLNPFEQRRMVKVNAFGNHNMVLPDHPSPFGNYSRVEGFVPGFNHNMAFPCHPNPK</sequence>
<dbReference type="PROSITE" id="PS50066">
    <property type="entry name" value="MADS_BOX_2"/>
    <property type="match status" value="1"/>
</dbReference>
<dbReference type="SMART" id="SM00432">
    <property type="entry name" value="MADS"/>
    <property type="match status" value="1"/>
</dbReference>
<evidence type="ECO:0000259" key="7">
    <source>
        <dbReference type="PROSITE" id="PS50066"/>
    </source>
</evidence>
<keyword evidence="6" id="KW-0175">Coiled coil</keyword>
<keyword evidence="3" id="KW-0238">DNA-binding</keyword>
<dbReference type="CDD" id="cd00265">
    <property type="entry name" value="MADS_MEF2_like"/>
    <property type="match status" value="1"/>
</dbReference>
<dbReference type="GO" id="GO:0046983">
    <property type="term" value="F:protein dimerization activity"/>
    <property type="evidence" value="ECO:0007669"/>
    <property type="project" value="InterPro"/>
</dbReference>
<protein>
    <recommendedName>
        <fullName evidence="7">MADS-box domain-containing protein</fullName>
    </recommendedName>
</protein>
<gene>
    <name evidence="8" type="ORF">BRAA02T05725Z</name>
</gene>
<evidence type="ECO:0000256" key="5">
    <source>
        <dbReference type="ARBA" id="ARBA00023242"/>
    </source>
</evidence>
<dbReference type="AlphaFoldDB" id="A0A3P6A1G8"/>
<dbReference type="Pfam" id="PF00319">
    <property type="entry name" value="SRF-TF"/>
    <property type="match status" value="1"/>
</dbReference>
<dbReference type="InterPro" id="IPR002100">
    <property type="entry name" value="TF_MADSbox"/>
</dbReference>
<comment type="subcellular location">
    <subcellularLocation>
        <location evidence="1">Nucleus</location>
    </subcellularLocation>
</comment>
<evidence type="ECO:0000256" key="2">
    <source>
        <dbReference type="ARBA" id="ARBA00023015"/>
    </source>
</evidence>
<dbReference type="GO" id="GO:0000977">
    <property type="term" value="F:RNA polymerase II transcription regulatory region sequence-specific DNA binding"/>
    <property type="evidence" value="ECO:0007669"/>
    <property type="project" value="InterPro"/>
</dbReference>
<dbReference type="PRINTS" id="PR00404">
    <property type="entry name" value="MADSDOMAIN"/>
</dbReference>
<evidence type="ECO:0000256" key="1">
    <source>
        <dbReference type="ARBA" id="ARBA00004123"/>
    </source>
</evidence>
<dbReference type="SUPFAM" id="SSF55455">
    <property type="entry name" value="SRF-like"/>
    <property type="match status" value="1"/>
</dbReference>
<feature type="domain" description="MADS-box" evidence="7">
    <location>
        <begin position="5"/>
        <end position="65"/>
    </location>
</feature>
<dbReference type="InterPro" id="IPR036879">
    <property type="entry name" value="TF_MADSbox_sf"/>
</dbReference>
<dbReference type="GO" id="GO:0005634">
    <property type="term" value="C:nucleus"/>
    <property type="evidence" value="ECO:0007669"/>
    <property type="project" value="UniProtKB-SubCell"/>
</dbReference>
<reference evidence="8" key="1">
    <citation type="submission" date="2018-11" db="EMBL/GenBank/DDBJ databases">
        <authorList>
            <consortium name="Genoscope - CEA"/>
            <person name="William W."/>
        </authorList>
    </citation>
    <scope>NUCLEOTIDE SEQUENCE</scope>
</reference>
<evidence type="ECO:0000256" key="6">
    <source>
        <dbReference type="SAM" id="Coils"/>
    </source>
</evidence>
<keyword evidence="2" id="KW-0805">Transcription regulation</keyword>
<accession>A0A3P6A1G8</accession>
<dbReference type="PANTHER" id="PTHR11945">
    <property type="entry name" value="MADS BOX PROTEIN"/>
    <property type="match status" value="1"/>
</dbReference>
<keyword evidence="4" id="KW-0804">Transcription</keyword>
<dbReference type="EMBL" id="LR031573">
    <property type="protein sequence ID" value="VDC86252.1"/>
    <property type="molecule type" value="Genomic_DNA"/>
</dbReference>
<evidence type="ECO:0000256" key="4">
    <source>
        <dbReference type="ARBA" id="ARBA00023163"/>
    </source>
</evidence>
<dbReference type="GO" id="GO:0045944">
    <property type="term" value="P:positive regulation of transcription by RNA polymerase II"/>
    <property type="evidence" value="ECO:0007669"/>
    <property type="project" value="InterPro"/>
</dbReference>
<proteinExistence type="predicted"/>
<dbReference type="FunFam" id="3.40.1810.10:FF:000006">
    <property type="entry name" value="Agamous-like MADS-box protein AGL62"/>
    <property type="match status" value="1"/>
</dbReference>
<evidence type="ECO:0000256" key="3">
    <source>
        <dbReference type="ARBA" id="ARBA00023125"/>
    </source>
</evidence>
<name>A0A3P6A1G8_BRACM</name>
<evidence type="ECO:0000313" key="8">
    <source>
        <dbReference type="EMBL" id="VDC86252.1"/>
    </source>
</evidence>
<feature type="coiled-coil region" evidence="6">
    <location>
        <begin position="98"/>
        <end position="168"/>
    </location>
</feature>